<evidence type="ECO:0000313" key="3">
    <source>
        <dbReference type="Proteomes" id="UP000198440"/>
    </source>
</evidence>
<name>A0A239EG12_9RHOB</name>
<dbReference type="AlphaFoldDB" id="A0A239EG12"/>
<dbReference type="OrthoDB" id="7929427at2"/>
<keyword evidence="1" id="KW-0732">Signal</keyword>
<evidence type="ECO:0000256" key="1">
    <source>
        <dbReference type="SAM" id="SignalP"/>
    </source>
</evidence>
<organism evidence="2 3">
    <name type="scientific">Antarctobacter heliothermus</name>
    <dbReference type="NCBI Taxonomy" id="74033"/>
    <lineage>
        <taxon>Bacteria</taxon>
        <taxon>Pseudomonadati</taxon>
        <taxon>Pseudomonadota</taxon>
        <taxon>Alphaproteobacteria</taxon>
        <taxon>Rhodobacterales</taxon>
        <taxon>Roseobacteraceae</taxon>
        <taxon>Antarctobacter</taxon>
    </lineage>
</organism>
<dbReference type="RefSeq" id="WP_141135843.1">
    <property type="nucleotide sequence ID" value="NZ_FZON01000015.1"/>
</dbReference>
<gene>
    <name evidence="2" type="ORF">SAMN04488078_101511</name>
</gene>
<reference evidence="2 3" key="1">
    <citation type="submission" date="2017-06" db="EMBL/GenBank/DDBJ databases">
        <authorList>
            <person name="Kim H.J."/>
            <person name="Triplett B.A."/>
        </authorList>
    </citation>
    <scope>NUCLEOTIDE SEQUENCE [LARGE SCALE GENOMIC DNA]</scope>
    <source>
        <strain evidence="2 3">DSM 11445</strain>
    </source>
</reference>
<sequence length="499" mass="53010">MTADPCRAFKRAISRAGGAFSLCAALAAATGLCAQDNPVAQDATPPRVEAAPLSAPNPGAAGLLAPRVTGLPSTLWSGSDPATLEGLIHALDLPVPALRAQMRVMMLAEADPPLGDRDLAHLTARLTWLEEQGLVEEALALLDITGIQDPHLFTIWADLALLLGQAQPVCRALAAQPRLSNDLSLRIFCAARNGDWRRAALVLHSAQTLGDITGRRAELLTRFLDPEAGSGDPLLPPVRPTPLEFRLFEALGEPLPTAPLPLHYAVLDLSGDNGWRAQIQAAERLARAGSLPANRLLGIYTLRQPAASGGVWDRVDALQNFERALGRGAPDTVAQELQQVWPQMASGRLLVPFAELYGERLARLKLEGRAAGIARRIGFLSPSYESLALGLTDDSAETRFLSAIAQGQAPANLADLPHAQAVADGFSGAPMPPVLRDQLADGRLGEVILRSMVLFASGSAGNGQDLTDAIASFRSLGLEDLARRAALELMILDAERARR</sequence>
<accession>A0A239EG12</accession>
<evidence type="ECO:0000313" key="2">
    <source>
        <dbReference type="EMBL" id="SNS43577.1"/>
    </source>
</evidence>
<dbReference type="Proteomes" id="UP000198440">
    <property type="component" value="Unassembled WGS sequence"/>
</dbReference>
<feature type="signal peptide" evidence="1">
    <location>
        <begin position="1"/>
        <end position="34"/>
    </location>
</feature>
<proteinExistence type="predicted"/>
<dbReference type="EMBL" id="FZON01000015">
    <property type="protein sequence ID" value="SNS43577.1"/>
    <property type="molecule type" value="Genomic_DNA"/>
</dbReference>
<feature type="chain" id="PRO_5012624761" evidence="1">
    <location>
        <begin position="35"/>
        <end position="499"/>
    </location>
</feature>
<protein>
    <submittedName>
        <fullName evidence="2">Uncharacterized protein</fullName>
    </submittedName>
</protein>